<evidence type="ECO:0000313" key="2">
    <source>
        <dbReference type="Proteomes" id="UP000524492"/>
    </source>
</evidence>
<evidence type="ECO:0000313" key="1">
    <source>
        <dbReference type="EMBL" id="MBB4193462.1"/>
    </source>
</evidence>
<dbReference type="AlphaFoldDB" id="A0A7W6MJ62"/>
<comment type="caution">
    <text evidence="1">The sequence shown here is derived from an EMBL/GenBank/DDBJ whole genome shotgun (WGS) entry which is preliminary data.</text>
</comment>
<gene>
    <name evidence="1" type="ORF">GGD53_003628</name>
</gene>
<proteinExistence type="predicted"/>
<organism evidence="1 2">
    <name type="scientific">Rhizobium aethiopicum</name>
    <dbReference type="NCBI Taxonomy" id="1138170"/>
    <lineage>
        <taxon>Bacteria</taxon>
        <taxon>Pseudomonadati</taxon>
        <taxon>Pseudomonadota</taxon>
        <taxon>Alphaproteobacteria</taxon>
        <taxon>Hyphomicrobiales</taxon>
        <taxon>Rhizobiaceae</taxon>
        <taxon>Rhizobium/Agrobacterium group</taxon>
        <taxon>Rhizobium</taxon>
    </lineage>
</organism>
<protein>
    <recommendedName>
        <fullName evidence="3">LysR substrate binding domain-containing protein</fullName>
    </recommendedName>
</protein>
<dbReference type="Gene3D" id="3.40.190.10">
    <property type="entry name" value="Periplasmic binding protein-like II"/>
    <property type="match status" value="2"/>
</dbReference>
<name>A0A7W6MJ62_9HYPH</name>
<evidence type="ECO:0008006" key="3">
    <source>
        <dbReference type="Google" id="ProtNLM"/>
    </source>
</evidence>
<accession>A0A7W6MJ62</accession>
<dbReference type="EMBL" id="JACIFV010000012">
    <property type="protein sequence ID" value="MBB4193462.1"/>
    <property type="molecule type" value="Genomic_DNA"/>
</dbReference>
<reference evidence="1 2" key="1">
    <citation type="submission" date="2020-08" db="EMBL/GenBank/DDBJ databases">
        <title>Genomic Encyclopedia of Type Strains, Phase IV (KMG-V): Genome sequencing to study the core and pangenomes of soil and plant-associated prokaryotes.</title>
        <authorList>
            <person name="Whitman W."/>
        </authorList>
    </citation>
    <scope>NUCLEOTIDE SEQUENCE [LARGE SCALE GENOMIC DNA]</scope>
    <source>
        <strain evidence="1 2">SEMIA 4074</strain>
    </source>
</reference>
<keyword evidence="2" id="KW-1185">Reference proteome</keyword>
<dbReference type="Proteomes" id="UP000524492">
    <property type="component" value="Unassembled WGS sequence"/>
</dbReference>
<sequence length="104" mass="12315">MTTMGPSEGLAELRVWQADIVVADDISLDPHALSDAVDRLFLCRDQLFVLLPVGHRLKNEPAIELTQLRDERWTLRRRLQRLLQGDPPSLPRYRFRTRHQWFQR</sequence>